<dbReference type="SUPFAM" id="SSF51905">
    <property type="entry name" value="FAD/NAD(P)-binding domain"/>
    <property type="match status" value="1"/>
</dbReference>
<dbReference type="Gene3D" id="3.50.50.60">
    <property type="entry name" value="FAD/NAD(P)-binding domain"/>
    <property type="match status" value="2"/>
</dbReference>
<keyword evidence="4" id="KW-0963">Cytoplasm</keyword>
<dbReference type="Pfam" id="PF00996">
    <property type="entry name" value="GDI"/>
    <property type="match status" value="1"/>
</dbReference>
<dbReference type="Pfam" id="PF22603">
    <property type="entry name" value="RAE1_2_domI_C"/>
    <property type="match status" value="1"/>
</dbReference>
<evidence type="ECO:0000256" key="5">
    <source>
        <dbReference type="SAM" id="MobiDB-lite"/>
    </source>
</evidence>
<dbReference type="FunFam" id="3.50.50.60:FF:000108">
    <property type="entry name" value="Rab proteins geranylgeranyltransferase component A"/>
    <property type="match status" value="1"/>
</dbReference>
<feature type="region of interest" description="Disordered" evidence="5">
    <location>
        <begin position="110"/>
        <end position="195"/>
    </location>
</feature>
<feature type="compositionally biased region" description="Polar residues" evidence="5">
    <location>
        <begin position="151"/>
        <end position="193"/>
    </location>
</feature>
<dbReference type="GO" id="GO:0007264">
    <property type="term" value="P:small GTPase-mediated signal transduction"/>
    <property type="evidence" value="ECO:0007669"/>
    <property type="project" value="InterPro"/>
</dbReference>
<proteinExistence type="inferred from homology"/>
<sequence length="641" mass="71509">IACVLSGLPESIIAAACARSGQRVLHVDSRNYYGGNWASFSFSGLLSWVKENQQKTDISDECEDWRKLILENEEVISLSKKDKTIQHVEDFCFGDQDSAENVEEAGALPKLPAFGASDADGVAQESEKECTPMENTLPEVESQEPEKATGTEPTSTVERNDPEITSENESSHSMPFSESTPETGSAPSESSAQGPKKITYAQIVREGRRFNIDLVSKLLYSRGLLIDLLIKSNVSRYAEFKNATRILAFREGKVEQVPCSRADVFNSRQLTMVEKRMLMKFLTFCLDYEQHPEEYQDYENSTFAQFLRTQKLTPSLQHFILHSIAMVSETDSSTLEGLQATKKFLQCLGRYGNTPFLFPLYGQGEIPQCFCRLCAVFGGIYCLRHSVQCLVVDKESGRCKAIVDHFGQRISANYFIVEDSYLSESICTNVCYRQISRAVLITDQSVLNTDTEQQVSILTVPPVDVGKPAVCVIELCSSTMTCMKETYLVHLTCPSTKTAREDLEPVVQKLFNLNAEKETENEELEKPKVLWAVYFNMRDSSGVEKMSYDGLPSNVYVCSGPDSALGNDCAVKQAETIFHEMFPTEEFCPPPPNPEDIIYDEDEIAPEESGFSNSPETKPESSTEENSSGGSTAVKKEDNEE</sequence>
<dbReference type="GO" id="GO:0005829">
    <property type="term" value="C:cytosol"/>
    <property type="evidence" value="ECO:0007669"/>
    <property type="project" value="UniProtKB-SubCell"/>
</dbReference>
<dbReference type="PANTHER" id="PTHR11787">
    <property type="entry name" value="RAB GDP-DISSOCIATION INHIBITOR"/>
    <property type="match status" value="1"/>
</dbReference>
<comment type="similarity">
    <text evidence="2">Belongs to the Rab GDI family.</text>
</comment>
<dbReference type="SUPFAM" id="SSF54373">
    <property type="entry name" value="FAD-linked reductases, C-terminal domain"/>
    <property type="match status" value="1"/>
</dbReference>
<reference evidence="7 8" key="1">
    <citation type="submission" date="2014-04" db="EMBL/GenBank/DDBJ databases">
        <title>Genome evolution of avian class.</title>
        <authorList>
            <person name="Zhang G."/>
            <person name="Li C."/>
        </authorList>
    </citation>
    <scope>NUCLEOTIDE SEQUENCE [LARGE SCALE GENOMIC DNA]</scope>
    <source>
        <strain evidence="7">BGI_N333</strain>
    </source>
</reference>
<dbReference type="EMBL" id="KK940657">
    <property type="protein sequence ID" value="KFQ50392.1"/>
    <property type="molecule type" value="Genomic_DNA"/>
</dbReference>
<comment type="subcellular location">
    <subcellularLocation>
        <location evidence="1">Cytoplasm</location>
        <location evidence="1">Cytosol</location>
    </subcellularLocation>
</comment>
<evidence type="ECO:0000259" key="6">
    <source>
        <dbReference type="Pfam" id="PF22603"/>
    </source>
</evidence>
<accession>A0A091S4U9</accession>
<evidence type="ECO:0000313" key="8">
    <source>
        <dbReference type="Proteomes" id="UP000053840"/>
    </source>
</evidence>
<dbReference type="GO" id="GO:0005096">
    <property type="term" value="F:GTPase activator activity"/>
    <property type="evidence" value="ECO:0007669"/>
    <property type="project" value="UniProtKB-KW"/>
</dbReference>
<dbReference type="GO" id="GO:0006886">
    <property type="term" value="P:intracellular protein transport"/>
    <property type="evidence" value="ECO:0007669"/>
    <property type="project" value="InterPro"/>
</dbReference>
<dbReference type="PANTHER" id="PTHR11787:SF4">
    <property type="entry name" value="CHM, RAB ESCORT PROTEIN 1"/>
    <property type="match status" value="1"/>
</dbReference>
<dbReference type="GO" id="GO:0016192">
    <property type="term" value="P:vesicle-mediated transport"/>
    <property type="evidence" value="ECO:0007669"/>
    <property type="project" value="TreeGrafter"/>
</dbReference>
<dbReference type="Proteomes" id="UP000053840">
    <property type="component" value="Unassembled WGS sequence"/>
</dbReference>
<evidence type="ECO:0000256" key="1">
    <source>
        <dbReference type="ARBA" id="ARBA00004514"/>
    </source>
</evidence>
<feature type="non-terminal residue" evidence="7">
    <location>
        <position position="1"/>
    </location>
</feature>
<dbReference type="InterPro" id="IPR001738">
    <property type="entry name" value="Rab_escort"/>
</dbReference>
<protein>
    <submittedName>
        <fullName evidence="7">Rab proteins geranylgeranyltransferase component A 2</fullName>
    </submittedName>
</protein>
<evidence type="ECO:0000313" key="7">
    <source>
        <dbReference type="EMBL" id="KFQ50392.1"/>
    </source>
</evidence>
<dbReference type="GO" id="GO:0005092">
    <property type="term" value="F:GDP-dissociation inhibitor activity"/>
    <property type="evidence" value="ECO:0007669"/>
    <property type="project" value="InterPro"/>
</dbReference>
<gene>
    <name evidence="7" type="ORF">N333_11714</name>
</gene>
<feature type="domain" description="RAE1/2" evidence="6">
    <location>
        <begin position="435"/>
        <end position="563"/>
    </location>
</feature>
<feature type="region of interest" description="Disordered" evidence="5">
    <location>
        <begin position="586"/>
        <end position="641"/>
    </location>
</feature>
<dbReference type="PRINTS" id="PR00893">
    <property type="entry name" value="RABESCORT"/>
</dbReference>
<dbReference type="InterPro" id="IPR036188">
    <property type="entry name" value="FAD/NAD-bd_sf"/>
</dbReference>
<keyword evidence="8" id="KW-1185">Reference proteome</keyword>
<dbReference type="GO" id="GO:0005968">
    <property type="term" value="C:Rab-protein geranylgeranyltransferase complex"/>
    <property type="evidence" value="ECO:0007669"/>
    <property type="project" value="InterPro"/>
</dbReference>
<keyword evidence="7" id="KW-0808">Transferase</keyword>
<name>A0A091S4U9_NESNO</name>
<evidence type="ECO:0000256" key="4">
    <source>
        <dbReference type="ARBA" id="ARBA00022490"/>
    </source>
</evidence>
<dbReference type="Gene3D" id="3.30.519.10">
    <property type="entry name" value="Guanine Nucleotide Dissociation Inhibitor, domain 2"/>
    <property type="match status" value="1"/>
</dbReference>
<dbReference type="PIRSF" id="PIRSF016550">
    <property type="entry name" value="Rab_ger_ger_transf_A_euk"/>
    <property type="match status" value="1"/>
</dbReference>
<feature type="compositionally biased region" description="Acidic residues" evidence="5">
    <location>
        <begin position="597"/>
        <end position="606"/>
    </location>
</feature>
<evidence type="ECO:0000256" key="3">
    <source>
        <dbReference type="ARBA" id="ARBA00022468"/>
    </source>
</evidence>
<dbReference type="Gene3D" id="1.10.405.10">
    <property type="entry name" value="Guanine Nucleotide Dissociation Inhibitor, domain 1"/>
    <property type="match status" value="1"/>
</dbReference>
<evidence type="ECO:0000256" key="2">
    <source>
        <dbReference type="ARBA" id="ARBA00005593"/>
    </source>
</evidence>
<dbReference type="AlphaFoldDB" id="A0A091S4U9"/>
<dbReference type="GO" id="GO:0005634">
    <property type="term" value="C:nucleus"/>
    <property type="evidence" value="ECO:0007669"/>
    <property type="project" value="TreeGrafter"/>
</dbReference>
<keyword evidence="3" id="KW-0343">GTPase activation</keyword>
<dbReference type="FunFam" id="1.10.405.10:FF:000003">
    <property type="entry name" value="Rab proteins geranylgeranyltransferase component A"/>
    <property type="match status" value="1"/>
</dbReference>
<feature type="non-terminal residue" evidence="7">
    <location>
        <position position="641"/>
    </location>
</feature>
<dbReference type="InterPro" id="IPR054420">
    <property type="entry name" value="RAE1_2_domI_C"/>
</dbReference>
<dbReference type="InterPro" id="IPR018203">
    <property type="entry name" value="GDP_dissociation_inhibitor"/>
</dbReference>
<organism evidence="7 8">
    <name type="scientific">Nestor notabilis</name>
    <name type="common">Kea</name>
    <dbReference type="NCBI Taxonomy" id="176057"/>
    <lineage>
        <taxon>Eukaryota</taxon>
        <taxon>Metazoa</taxon>
        <taxon>Chordata</taxon>
        <taxon>Craniata</taxon>
        <taxon>Vertebrata</taxon>
        <taxon>Euteleostomi</taxon>
        <taxon>Archelosauria</taxon>
        <taxon>Archosauria</taxon>
        <taxon>Dinosauria</taxon>
        <taxon>Saurischia</taxon>
        <taxon>Theropoda</taxon>
        <taxon>Coelurosauria</taxon>
        <taxon>Aves</taxon>
        <taxon>Neognathae</taxon>
        <taxon>Neoaves</taxon>
        <taxon>Telluraves</taxon>
        <taxon>Australaves</taxon>
        <taxon>Psittaciformes</taxon>
        <taxon>Psittacidae</taxon>
        <taxon>Nestor</taxon>
    </lineage>
</organism>
<dbReference type="PRINTS" id="PR00891">
    <property type="entry name" value="RABGDIREP"/>
</dbReference>
<dbReference type="GO" id="GO:0016740">
    <property type="term" value="F:transferase activity"/>
    <property type="evidence" value="ECO:0007669"/>
    <property type="project" value="UniProtKB-KW"/>
</dbReference>